<comment type="caution">
    <text evidence="2">The sequence shown here is derived from an EMBL/GenBank/DDBJ whole genome shotgun (WGS) entry which is preliminary data.</text>
</comment>
<keyword evidence="1" id="KW-0812">Transmembrane</keyword>
<gene>
    <name evidence="2" type="ORF">I4641_09270</name>
</gene>
<protein>
    <submittedName>
        <fullName evidence="2">Uncharacterized protein</fullName>
    </submittedName>
</protein>
<dbReference type="EMBL" id="JADWDC010000017">
    <property type="protein sequence ID" value="MCC0177166.1"/>
    <property type="molecule type" value="Genomic_DNA"/>
</dbReference>
<name>A0A964BS09_9CYAN</name>
<dbReference type="AlphaFoldDB" id="A0A964BS09"/>
<dbReference type="RefSeq" id="WP_229640205.1">
    <property type="nucleotide sequence ID" value="NZ_JADWDC010000017.1"/>
</dbReference>
<dbReference type="Proteomes" id="UP000729733">
    <property type="component" value="Unassembled WGS sequence"/>
</dbReference>
<feature type="transmembrane region" description="Helical" evidence="1">
    <location>
        <begin position="6"/>
        <end position="24"/>
    </location>
</feature>
<evidence type="ECO:0000313" key="2">
    <source>
        <dbReference type="EMBL" id="MCC0177166.1"/>
    </source>
</evidence>
<keyword evidence="1" id="KW-1133">Transmembrane helix</keyword>
<sequence>MIYLIVAINLSITLLNIYIAIRIWQLGLLIARITAIAINYEKYFSLAFQAAPVILARGQHNIHQTRQSYQLLQWQIAKVRQIIWLINWSYTTWLKI</sequence>
<keyword evidence="1" id="KW-0472">Membrane</keyword>
<evidence type="ECO:0000256" key="1">
    <source>
        <dbReference type="SAM" id="Phobius"/>
    </source>
</evidence>
<proteinExistence type="predicted"/>
<reference evidence="2" key="1">
    <citation type="journal article" date="2021" name="Antonie Van Leeuwenhoek">
        <title>Draft genome and description of Waterburya agarophytonicola gen. nov. sp. nov. (Pleurocapsales, Cyanobacteria): a seaweed symbiont.</title>
        <authorList>
            <person name="Bonthond G."/>
            <person name="Shalygin S."/>
            <person name="Bayer T."/>
            <person name="Weinberger F."/>
        </authorList>
    </citation>
    <scope>NUCLEOTIDE SEQUENCE</scope>
    <source>
        <strain evidence="2">KI4</strain>
    </source>
</reference>
<accession>A0A964BS09</accession>
<organism evidence="2 3">
    <name type="scientific">Waterburya agarophytonicola KI4</name>
    <dbReference type="NCBI Taxonomy" id="2874699"/>
    <lineage>
        <taxon>Bacteria</taxon>
        <taxon>Bacillati</taxon>
        <taxon>Cyanobacteriota</taxon>
        <taxon>Cyanophyceae</taxon>
        <taxon>Pleurocapsales</taxon>
        <taxon>Hyellaceae</taxon>
        <taxon>Waterburya</taxon>
        <taxon>Waterburya agarophytonicola</taxon>
    </lineage>
</organism>
<keyword evidence="3" id="KW-1185">Reference proteome</keyword>
<evidence type="ECO:0000313" key="3">
    <source>
        <dbReference type="Proteomes" id="UP000729733"/>
    </source>
</evidence>